<comment type="caution">
    <text evidence="1">The sequence shown here is derived from an EMBL/GenBank/DDBJ whole genome shotgun (WGS) entry which is preliminary data.</text>
</comment>
<name>A0A423XG15_9PEZI</name>
<dbReference type="InParanoid" id="A0A423XG15"/>
<organism evidence="1 2">
    <name type="scientific">Cytospora leucostoma</name>
    <dbReference type="NCBI Taxonomy" id="1230097"/>
    <lineage>
        <taxon>Eukaryota</taxon>
        <taxon>Fungi</taxon>
        <taxon>Dikarya</taxon>
        <taxon>Ascomycota</taxon>
        <taxon>Pezizomycotina</taxon>
        <taxon>Sordariomycetes</taxon>
        <taxon>Sordariomycetidae</taxon>
        <taxon>Diaporthales</taxon>
        <taxon>Cytosporaceae</taxon>
        <taxon>Cytospora</taxon>
    </lineage>
</organism>
<dbReference type="OrthoDB" id="5225243at2759"/>
<gene>
    <name evidence="1" type="ORF">VPNG_02973</name>
</gene>
<accession>A0A423XG15</accession>
<dbReference type="AlphaFoldDB" id="A0A423XG15"/>
<keyword evidence="2" id="KW-1185">Reference proteome</keyword>
<sequence length="161" mass="17629">MIEVMMDQARADVEGGDGLCTLGLAVCIGVAIVGEYPTKAAEGETRHDKFLAHLADGPMMEVTFNSLKRQVDAAKAKGLRRLKVKMSVVEPETLRQDGEFSWSEGAIKQTKTTNALYMNKVRELTRSSSGPALMRVEKHNINNAADIEILASKDIRILIQG</sequence>
<dbReference type="Proteomes" id="UP000285146">
    <property type="component" value="Unassembled WGS sequence"/>
</dbReference>
<protein>
    <submittedName>
        <fullName evidence="1">Uncharacterized protein</fullName>
    </submittedName>
</protein>
<reference evidence="1 2" key="1">
    <citation type="submission" date="2015-09" db="EMBL/GenBank/DDBJ databases">
        <title>Host preference determinants of Valsa canker pathogens revealed by comparative genomics.</title>
        <authorList>
            <person name="Yin Z."/>
            <person name="Huang L."/>
        </authorList>
    </citation>
    <scope>NUCLEOTIDE SEQUENCE [LARGE SCALE GENOMIC DNA]</scope>
    <source>
        <strain evidence="1 2">SXYLt</strain>
    </source>
</reference>
<proteinExistence type="predicted"/>
<dbReference type="EMBL" id="LKEB01000010">
    <property type="protein sequence ID" value="ROW15142.1"/>
    <property type="molecule type" value="Genomic_DNA"/>
</dbReference>
<evidence type="ECO:0000313" key="2">
    <source>
        <dbReference type="Proteomes" id="UP000285146"/>
    </source>
</evidence>
<evidence type="ECO:0000313" key="1">
    <source>
        <dbReference type="EMBL" id="ROW15142.1"/>
    </source>
</evidence>